<keyword evidence="1" id="KW-0732">Signal</keyword>
<reference evidence="3" key="1">
    <citation type="journal article" date="2019" name="Int. J. Syst. Evol. Microbiol.">
        <title>The Global Catalogue of Microorganisms (GCM) 10K type strain sequencing project: providing services to taxonomists for standard genome sequencing and annotation.</title>
        <authorList>
            <consortium name="The Broad Institute Genomics Platform"/>
            <consortium name="The Broad Institute Genome Sequencing Center for Infectious Disease"/>
            <person name="Wu L."/>
            <person name="Ma J."/>
        </authorList>
    </citation>
    <scope>NUCLEOTIDE SEQUENCE [LARGE SCALE GENOMIC DNA]</scope>
    <source>
        <strain evidence="3">CCUG 43117</strain>
    </source>
</reference>
<proteinExistence type="predicted"/>
<dbReference type="RefSeq" id="WP_377816665.1">
    <property type="nucleotide sequence ID" value="NZ_JBHSLU010000017.1"/>
</dbReference>
<organism evidence="2 3">
    <name type="scientific">Bosea massiliensis</name>
    <dbReference type="NCBI Taxonomy" id="151419"/>
    <lineage>
        <taxon>Bacteria</taxon>
        <taxon>Pseudomonadati</taxon>
        <taxon>Pseudomonadota</taxon>
        <taxon>Alphaproteobacteria</taxon>
        <taxon>Hyphomicrobiales</taxon>
        <taxon>Boseaceae</taxon>
        <taxon>Bosea</taxon>
    </lineage>
</organism>
<name>A0ABW0NYA8_9HYPH</name>
<evidence type="ECO:0000256" key="1">
    <source>
        <dbReference type="SAM" id="SignalP"/>
    </source>
</evidence>
<feature type="chain" id="PRO_5046360345" evidence="1">
    <location>
        <begin position="28"/>
        <end position="345"/>
    </location>
</feature>
<gene>
    <name evidence="2" type="ORF">ACFPN9_09495</name>
</gene>
<dbReference type="Proteomes" id="UP001596060">
    <property type="component" value="Unassembled WGS sequence"/>
</dbReference>
<evidence type="ECO:0000313" key="2">
    <source>
        <dbReference type="EMBL" id="MFC5505490.1"/>
    </source>
</evidence>
<dbReference type="EMBL" id="JBHSLU010000017">
    <property type="protein sequence ID" value="MFC5505490.1"/>
    <property type="molecule type" value="Genomic_DNA"/>
</dbReference>
<sequence>MKTKNQLVSMLAASCVALALSVDAVHALEEPLFSVSTGRMGKLPGGIGPLVTPPQGEPVVQAYKDSLTKSCAMLGGKIEFQEPFVTAVDLNSDYVPDLLMTSQRTSCVGAASYDSGSAGHGVRWAVSRTDGTYAVGDSVLRQAEIEETMRNGNQVTFHYHGSACGKVGAADCREVGRFDKDGKWQNVAWPDGRRGSDQVVAQAATAASMPKATTSQADLFNFDTLGDLSSSHGPYDHNGSMMKMAFEYGLIVYEEPKASLAGTAQKGTILFRGDPFTEGGRLKGMAVAFKKGCPPAEYQVTGTYSRDRTTVTLSGAGPVREGCTVVGYSTKSPHARLVFKSMMSD</sequence>
<evidence type="ECO:0000313" key="3">
    <source>
        <dbReference type="Proteomes" id="UP001596060"/>
    </source>
</evidence>
<comment type="caution">
    <text evidence="2">The sequence shown here is derived from an EMBL/GenBank/DDBJ whole genome shotgun (WGS) entry which is preliminary data.</text>
</comment>
<feature type="signal peptide" evidence="1">
    <location>
        <begin position="1"/>
        <end position="27"/>
    </location>
</feature>
<accession>A0ABW0NYA8</accession>
<dbReference type="PROSITE" id="PS51257">
    <property type="entry name" value="PROKAR_LIPOPROTEIN"/>
    <property type="match status" value="1"/>
</dbReference>
<keyword evidence="3" id="KW-1185">Reference proteome</keyword>
<protein>
    <submittedName>
        <fullName evidence="2">Uncharacterized protein</fullName>
    </submittedName>
</protein>